<feature type="compositionally biased region" description="Basic and acidic residues" evidence="1">
    <location>
        <begin position="98"/>
        <end position="112"/>
    </location>
</feature>
<feature type="region of interest" description="Disordered" evidence="1">
    <location>
        <begin position="285"/>
        <end position="334"/>
    </location>
</feature>
<dbReference type="Proteomes" id="UP001500212">
    <property type="component" value="Unassembled WGS sequence"/>
</dbReference>
<keyword evidence="2" id="KW-1133">Transmembrane helix</keyword>
<evidence type="ECO:0000256" key="1">
    <source>
        <dbReference type="SAM" id="MobiDB-lite"/>
    </source>
</evidence>
<evidence type="ECO:0000259" key="3">
    <source>
        <dbReference type="Pfam" id="PF01345"/>
    </source>
</evidence>
<keyword evidence="2" id="KW-0812">Transmembrane</keyword>
<name>A0ABP8TPU5_9ACTN</name>
<accession>A0ABP8TPU5</accession>
<dbReference type="EMBL" id="BAABHJ010000017">
    <property type="protein sequence ID" value="GAA4611672.1"/>
    <property type="molecule type" value="Genomic_DNA"/>
</dbReference>
<comment type="caution">
    <text evidence="4">The sequence shown here is derived from an EMBL/GenBank/DDBJ whole genome shotgun (WGS) entry which is preliminary data.</text>
</comment>
<protein>
    <recommendedName>
        <fullName evidence="3">DUF11 domain-containing protein</fullName>
    </recommendedName>
</protein>
<reference evidence="5" key="1">
    <citation type="journal article" date="2019" name="Int. J. Syst. Evol. Microbiol.">
        <title>The Global Catalogue of Microorganisms (GCM) 10K type strain sequencing project: providing services to taxonomists for standard genome sequencing and annotation.</title>
        <authorList>
            <consortium name="The Broad Institute Genomics Platform"/>
            <consortium name="The Broad Institute Genome Sequencing Center for Infectious Disease"/>
            <person name="Wu L."/>
            <person name="Ma J."/>
        </authorList>
    </citation>
    <scope>NUCLEOTIDE SEQUENCE [LARGE SCALE GENOMIC DNA]</scope>
    <source>
        <strain evidence="5">JCM 17938</strain>
    </source>
</reference>
<keyword evidence="5" id="KW-1185">Reference proteome</keyword>
<feature type="region of interest" description="Disordered" evidence="1">
    <location>
        <begin position="36"/>
        <end position="119"/>
    </location>
</feature>
<organism evidence="4 5">
    <name type="scientific">Actinoallomurus liliacearum</name>
    <dbReference type="NCBI Taxonomy" id="1080073"/>
    <lineage>
        <taxon>Bacteria</taxon>
        <taxon>Bacillati</taxon>
        <taxon>Actinomycetota</taxon>
        <taxon>Actinomycetes</taxon>
        <taxon>Streptosporangiales</taxon>
        <taxon>Thermomonosporaceae</taxon>
        <taxon>Actinoallomurus</taxon>
    </lineage>
</organism>
<evidence type="ECO:0000256" key="2">
    <source>
        <dbReference type="SAM" id="Phobius"/>
    </source>
</evidence>
<feature type="domain" description="DUF11" evidence="3">
    <location>
        <begin position="241"/>
        <end position="285"/>
    </location>
</feature>
<dbReference type="Pfam" id="PF01345">
    <property type="entry name" value="DUF11"/>
    <property type="match status" value="1"/>
</dbReference>
<gene>
    <name evidence="4" type="ORF">GCM10023195_49590</name>
</gene>
<dbReference type="InterPro" id="IPR001434">
    <property type="entry name" value="OmcB-like_DUF11"/>
</dbReference>
<proteinExistence type="predicted"/>
<evidence type="ECO:0000313" key="4">
    <source>
        <dbReference type="EMBL" id="GAA4611672.1"/>
    </source>
</evidence>
<feature type="transmembrane region" description="Helical" evidence="2">
    <location>
        <begin position="624"/>
        <end position="646"/>
    </location>
</feature>
<feature type="region of interest" description="Disordered" evidence="1">
    <location>
        <begin position="494"/>
        <end position="529"/>
    </location>
</feature>
<evidence type="ECO:0000313" key="5">
    <source>
        <dbReference type="Proteomes" id="UP001500212"/>
    </source>
</evidence>
<sequence>MIDFSGRATRAGTRGIAAAAAVSCFTIMPLLASHESAHADGPGGSSGRAHDHRPTGRDHDVRPGGREQAPAGSEHGLAGWDRGPAAWGYGDRSAWPGGDHETTDRDHRDGHVPPRSRVILDTQGPRGAVVPGRTYTWPYSVTNTGAAPVRNVTLTTRPNRDLKIVAMPPKCRWRGGRDLVCQIGVLPARQTRHGALTATVDPKTPTGRTLAGPAKVSWAGRPGSTTREMAFPPVTASQPTDLAVSGDVLPETVRPGGEVPYEISVTNEGPVTAEAVVVRSSVANDPDAWPAANDPGTRPLTKDTGTSPCGTTADPARPLAGQNTPRGPADPPCAAPLDRPATSAGQAPAVPPCAAAQAQPAAPRCGAEGRQPACGACAVRQPAAGGVAADRPEVRHPAAEVPAAGSACGACAGQQGAPACGACAVRHPAAEAPAAGQACGACAGQQSVPACGACAGHQGVPACGSALNGPAGNVADRPVGAPCASSPARVAAEPGKAAASGVDSGIHRGGSAEAPIGPGIGPERPAPNEDTPIVIGKDRHCLTQGPGFVCPLGAIPPGRTRKLRLAVRARPHAHPGRLRCLSTVASGTPDENPANNSVACHTRNARPMPVRPAPGVHRLPHTGFPYATVALSGMGLAAVGLLLVWIGRARRGEEV</sequence>
<dbReference type="RefSeq" id="WP_345358919.1">
    <property type="nucleotide sequence ID" value="NZ_BAABHJ010000017.1"/>
</dbReference>
<feature type="compositionally biased region" description="Basic and acidic residues" evidence="1">
    <location>
        <begin position="48"/>
        <end position="65"/>
    </location>
</feature>
<feature type="compositionally biased region" description="Low complexity" evidence="1">
    <location>
        <begin position="285"/>
        <end position="295"/>
    </location>
</feature>
<keyword evidence="2" id="KW-0472">Membrane</keyword>